<evidence type="ECO:0000256" key="1">
    <source>
        <dbReference type="SAM" id="MobiDB-lite"/>
    </source>
</evidence>
<dbReference type="Proteomes" id="UP000765509">
    <property type="component" value="Unassembled WGS sequence"/>
</dbReference>
<feature type="compositionally biased region" description="Polar residues" evidence="1">
    <location>
        <begin position="1"/>
        <end position="10"/>
    </location>
</feature>
<proteinExistence type="predicted"/>
<name>A0A9Q3ILS0_9BASI</name>
<feature type="compositionally biased region" description="Basic residues" evidence="1">
    <location>
        <begin position="86"/>
        <end position="110"/>
    </location>
</feature>
<dbReference type="EMBL" id="AVOT02048411">
    <property type="protein sequence ID" value="MBW0543639.1"/>
    <property type="molecule type" value="Genomic_DNA"/>
</dbReference>
<gene>
    <name evidence="2" type="ORF">O181_083354</name>
</gene>
<comment type="caution">
    <text evidence="2">The sequence shown here is derived from an EMBL/GenBank/DDBJ whole genome shotgun (WGS) entry which is preliminary data.</text>
</comment>
<protein>
    <submittedName>
        <fullName evidence="2">Uncharacterized protein</fullName>
    </submittedName>
</protein>
<reference evidence="2" key="1">
    <citation type="submission" date="2021-03" db="EMBL/GenBank/DDBJ databases">
        <title>Draft genome sequence of rust myrtle Austropuccinia psidii MF-1, a brazilian biotype.</title>
        <authorList>
            <person name="Quecine M.C."/>
            <person name="Pachon D.M.R."/>
            <person name="Bonatelli M.L."/>
            <person name="Correr F.H."/>
            <person name="Franceschini L.M."/>
            <person name="Leite T.F."/>
            <person name="Margarido G.R.A."/>
            <person name="Almeida C.A."/>
            <person name="Ferrarezi J.A."/>
            <person name="Labate C.A."/>
        </authorList>
    </citation>
    <scope>NUCLEOTIDE SEQUENCE</scope>
    <source>
        <strain evidence="2">MF-1</strain>
    </source>
</reference>
<evidence type="ECO:0000313" key="3">
    <source>
        <dbReference type="Proteomes" id="UP000765509"/>
    </source>
</evidence>
<sequence>METTIQNNQMDVDKEEARPVPDLASLPQERHFWRIPELPPIPQGRYPQTFIPEEGTGLTPALEKEGPVESTSSKPPPEVSKDKPKGPHKKQRGHKNHQGKGKRKANWHRP</sequence>
<organism evidence="2 3">
    <name type="scientific">Austropuccinia psidii MF-1</name>
    <dbReference type="NCBI Taxonomy" id="1389203"/>
    <lineage>
        <taxon>Eukaryota</taxon>
        <taxon>Fungi</taxon>
        <taxon>Dikarya</taxon>
        <taxon>Basidiomycota</taxon>
        <taxon>Pucciniomycotina</taxon>
        <taxon>Pucciniomycetes</taxon>
        <taxon>Pucciniales</taxon>
        <taxon>Sphaerophragmiaceae</taxon>
        <taxon>Austropuccinia</taxon>
    </lineage>
</organism>
<evidence type="ECO:0000313" key="2">
    <source>
        <dbReference type="EMBL" id="MBW0543639.1"/>
    </source>
</evidence>
<keyword evidence="3" id="KW-1185">Reference proteome</keyword>
<accession>A0A9Q3ILS0</accession>
<dbReference type="AlphaFoldDB" id="A0A9Q3ILS0"/>
<feature type="region of interest" description="Disordered" evidence="1">
    <location>
        <begin position="1"/>
        <end position="110"/>
    </location>
</feature>